<dbReference type="GO" id="GO:0140114">
    <property type="term" value="P:cellular detoxification of fluoride"/>
    <property type="evidence" value="ECO:0007669"/>
    <property type="project" value="UniProtKB-UniRule"/>
</dbReference>
<keyword evidence="5 12" id="KW-1133">Transmembrane helix</keyword>
<dbReference type="RefSeq" id="WP_161352431.1">
    <property type="nucleotide sequence ID" value="NZ_WTUX01000019.1"/>
</dbReference>
<dbReference type="NCBIfam" id="NF010805">
    <property type="entry name" value="PRK14209.1"/>
    <property type="match status" value="1"/>
</dbReference>
<reference evidence="13 14" key="1">
    <citation type="submission" date="2019-12" db="EMBL/GenBank/DDBJ databases">
        <title>Maritimibacter sp. nov. sp. isolated from sea sand.</title>
        <authorList>
            <person name="Kim J."/>
            <person name="Jeong S.E."/>
            <person name="Jung H.S."/>
            <person name="Jeon C.O."/>
        </authorList>
    </citation>
    <scope>NUCLEOTIDE SEQUENCE [LARGE SCALE GENOMIC DNA]</scope>
    <source>
        <strain evidence="13 14">DP07</strain>
    </source>
</reference>
<feature type="transmembrane region" description="Helical" evidence="12">
    <location>
        <begin position="64"/>
        <end position="82"/>
    </location>
</feature>
<organism evidence="13 14">
    <name type="scientific">Maritimibacter harenae</name>
    <dbReference type="NCBI Taxonomy" id="2606218"/>
    <lineage>
        <taxon>Bacteria</taxon>
        <taxon>Pseudomonadati</taxon>
        <taxon>Pseudomonadota</taxon>
        <taxon>Alphaproteobacteria</taxon>
        <taxon>Rhodobacterales</taxon>
        <taxon>Roseobacteraceae</taxon>
        <taxon>Maritimibacter</taxon>
    </lineage>
</organism>
<keyword evidence="12" id="KW-0479">Metal-binding</keyword>
<comment type="similarity">
    <text evidence="10 12">Belongs to the fluoride channel Fluc/FEX (TC 1.A.43) family.</text>
</comment>
<evidence type="ECO:0000256" key="9">
    <source>
        <dbReference type="ARBA" id="ARBA00023303"/>
    </source>
</evidence>
<sequence length="125" mass="12514">MFGTILSVAAGGALGASGRYLVNVGATRAFGHGFPAGTVIVNVLGSLLMGVLFVVLARKGGNAYAPFLMTGVLGGFTTFSAFSLDTLVLFERGQAGTAGLYVVASVALSLIALVVGAMLTRAVLS</sequence>
<dbReference type="InterPro" id="IPR003691">
    <property type="entry name" value="FluC"/>
</dbReference>
<evidence type="ECO:0000256" key="1">
    <source>
        <dbReference type="ARBA" id="ARBA00004651"/>
    </source>
</evidence>
<accession>A0A845M1R4</accession>
<evidence type="ECO:0000256" key="2">
    <source>
        <dbReference type="ARBA" id="ARBA00022475"/>
    </source>
</evidence>
<keyword evidence="3" id="KW-0997">Cell inner membrane</keyword>
<evidence type="ECO:0000256" key="5">
    <source>
        <dbReference type="ARBA" id="ARBA00022989"/>
    </source>
</evidence>
<evidence type="ECO:0000313" key="13">
    <source>
        <dbReference type="EMBL" id="MZR14300.1"/>
    </source>
</evidence>
<dbReference type="PANTHER" id="PTHR28259">
    <property type="entry name" value="FLUORIDE EXPORT PROTEIN 1-RELATED"/>
    <property type="match status" value="1"/>
</dbReference>
<evidence type="ECO:0000256" key="12">
    <source>
        <dbReference type="HAMAP-Rule" id="MF_00454"/>
    </source>
</evidence>
<dbReference type="PANTHER" id="PTHR28259:SF1">
    <property type="entry name" value="FLUORIDE EXPORT PROTEIN 1-RELATED"/>
    <property type="match status" value="1"/>
</dbReference>
<dbReference type="GO" id="GO:0062054">
    <property type="term" value="F:fluoride channel activity"/>
    <property type="evidence" value="ECO:0007669"/>
    <property type="project" value="UniProtKB-UniRule"/>
</dbReference>
<keyword evidence="4 12" id="KW-0812">Transmembrane</keyword>
<comment type="activity regulation">
    <text evidence="12">Na(+) is not transported, but it plays an essential structural role and its presence is essential for fluoride channel function.</text>
</comment>
<name>A0A845M1R4_9RHOB</name>
<comment type="catalytic activity">
    <reaction evidence="11">
        <text>fluoride(in) = fluoride(out)</text>
        <dbReference type="Rhea" id="RHEA:76159"/>
        <dbReference type="ChEBI" id="CHEBI:17051"/>
    </reaction>
    <physiologicalReaction direction="left-to-right" evidence="11">
        <dbReference type="Rhea" id="RHEA:76160"/>
    </physiologicalReaction>
</comment>
<dbReference type="Proteomes" id="UP000467322">
    <property type="component" value="Unassembled WGS sequence"/>
</dbReference>
<keyword evidence="6 12" id="KW-0915">Sodium</keyword>
<feature type="transmembrane region" description="Helical" evidence="12">
    <location>
        <begin position="39"/>
        <end position="57"/>
    </location>
</feature>
<proteinExistence type="inferred from homology"/>
<evidence type="ECO:0000313" key="14">
    <source>
        <dbReference type="Proteomes" id="UP000467322"/>
    </source>
</evidence>
<comment type="function">
    <text evidence="12">Fluoride-specific ion channel. Important for reducing fluoride concentration in the cell, thus reducing its toxicity.</text>
</comment>
<keyword evidence="14" id="KW-1185">Reference proteome</keyword>
<dbReference type="AlphaFoldDB" id="A0A845M1R4"/>
<evidence type="ECO:0000256" key="4">
    <source>
        <dbReference type="ARBA" id="ARBA00022692"/>
    </source>
</evidence>
<feature type="binding site" evidence="12">
    <location>
        <position position="74"/>
    </location>
    <ligand>
        <name>Na(+)</name>
        <dbReference type="ChEBI" id="CHEBI:29101"/>
        <note>structural</note>
    </ligand>
</feature>
<gene>
    <name evidence="12 13" type="primary">crcB</name>
    <name evidence="12" type="synonym">fluC</name>
    <name evidence="13" type="ORF">GQE99_14870</name>
</gene>
<keyword evidence="2 12" id="KW-1003">Cell membrane</keyword>
<protein>
    <recommendedName>
        <fullName evidence="12">Fluoride-specific ion channel FluC</fullName>
    </recommendedName>
</protein>
<keyword evidence="8 12" id="KW-0472">Membrane</keyword>
<keyword evidence="9 12" id="KW-0407">Ion channel</keyword>
<evidence type="ECO:0000256" key="10">
    <source>
        <dbReference type="ARBA" id="ARBA00035120"/>
    </source>
</evidence>
<keyword evidence="12" id="KW-0813">Transport</keyword>
<comment type="caution">
    <text evidence="13">The sequence shown here is derived from an EMBL/GenBank/DDBJ whole genome shotgun (WGS) entry which is preliminary data.</text>
</comment>
<evidence type="ECO:0000256" key="3">
    <source>
        <dbReference type="ARBA" id="ARBA00022519"/>
    </source>
</evidence>
<dbReference type="Pfam" id="PF02537">
    <property type="entry name" value="CRCB"/>
    <property type="match status" value="1"/>
</dbReference>
<evidence type="ECO:0000256" key="7">
    <source>
        <dbReference type="ARBA" id="ARBA00023065"/>
    </source>
</evidence>
<dbReference type="EMBL" id="WTUX01000019">
    <property type="protein sequence ID" value="MZR14300.1"/>
    <property type="molecule type" value="Genomic_DNA"/>
</dbReference>
<evidence type="ECO:0000256" key="6">
    <source>
        <dbReference type="ARBA" id="ARBA00023053"/>
    </source>
</evidence>
<keyword evidence="7 12" id="KW-0406">Ion transport</keyword>
<dbReference type="GO" id="GO:0005886">
    <property type="term" value="C:plasma membrane"/>
    <property type="evidence" value="ECO:0007669"/>
    <property type="project" value="UniProtKB-SubCell"/>
</dbReference>
<comment type="subcellular location">
    <subcellularLocation>
        <location evidence="1 12">Cell membrane</location>
        <topology evidence="1 12">Multi-pass membrane protein</topology>
    </subcellularLocation>
</comment>
<dbReference type="HAMAP" id="MF_00454">
    <property type="entry name" value="FluC"/>
    <property type="match status" value="1"/>
</dbReference>
<evidence type="ECO:0000256" key="8">
    <source>
        <dbReference type="ARBA" id="ARBA00023136"/>
    </source>
</evidence>
<dbReference type="GO" id="GO:0046872">
    <property type="term" value="F:metal ion binding"/>
    <property type="evidence" value="ECO:0007669"/>
    <property type="project" value="UniProtKB-KW"/>
</dbReference>
<feature type="transmembrane region" description="Helical" evidence="12">
    <location>
        <begin position="102"/>
        <end position="124"/>
    </location>
</feature>
<feature type="binding site" evidence="12">
    <location>
        <position position="77"/>
    </location>
    <ligand>
        <name>Na(+)</name>
        <dbReference type="ChEBI" id="CHEBI:29101"/>
        <note>structural</note>
    </ligand>
</feature>
<evidence type="ECO:0000256" key="11">
    <source>
        <dbReference type="ARBA" id="ARBA00035585"/>
    </source>
</evidence>